<gene>
    <name evidence="9" type="ORF">SAMN05660236_2301</name>
</gene>
<keyword evidence="5 6" id="KW-0472">Membrane</keyword>
<evidence type="ECO:0000256" key="4">
    <source>
        <dbReference type="ARBA" id="ARBA00022989"/>
    </source>
</evidence>
<keyword evidence="4 6" id="KW-1133">Transmembrane helix</keyword>
<dbReference type="GO" id="GO:0005886">
    <property type="term" value="C:plasma membrane"/>
    <property type="evidence" value="ECO:0007669"/>
    <property type="project" value="UniProtKB-SubCell"/>
</dbReference>
<name>A0A1T5KKJ1_9BACT</name>
<feature type="domain" description="ABC3 transporter permease C-terminal" evidence="7">
    <location>
        <begin position="674"/>
        <end position="779"/>
    </location>
</feature>
<dbReference type="RefSeq" id="WP_079686763.1">
    <property type="nucleotide sequence ID" value="NZ_FUZU01000001.1"/>
</dbReference>
<keyword evidence="3 6" id="KW-0812">Transmembrane</keyword>
<evidence type="ECO:0000313" key="10">
    <source>
        <dbReference type="Proteomes" id="UP000190961"/>
    </source>
</evidence>
<feature type="domain" description="MacB-like periplasmic core" evidence="8">
    <location>
        <begin position="449"/>
        <end position="628"/>
    </location>
</feature>
<feature type="transmembrane region" description="Helical" evidence="6">
    <location>
        <begin position="294"/>
        <end position="316"/>
    </location>
</feature>
<evidence type="ECO:0000256" key="3">
    <source>
        <dbReference type="ARBA" id="ARBA00022692"/>
    </source>
</evidence>
<dbReference type="AlphaFoldDB" id="A0A1T5KKJ1"/>
<keyword evidence="2" id="KW-1003">Cell membrane</keyword>
<evidence type="ECO:0000259" key="8">
    <source>
        <dbReference type="Pfam" id="PF12704"/>
    </source>
</evidence>
<keyword evidence="10" id="KW-1185">Reference proteome</keyword>
<feature type="transmembrane region" description="Helical" evidence="6">
    <location>
        <begin position="381"/>
        <end position="407"/>
    </location>
</feature>
<evidence type="ECO:0000256" key="2">
    <source>
        <dbReference type="ARBA" id="ARBA00022475"/>
    </source>
</evidence>
<evidence type="ECO:0000256" key="5">
    <source>
        <dbReference type="ARBA" id="ARBA00023136"/>
    </source>
</evidence>
<dbReference type="STRING" id="688867.SAMN05660236_2301"/>
<sequence length="794" mass="88976">MEMLKNYIFIAARNLLKHKFISIVNIIGLATSMSVGLFVLSMAKNAFDVDSFHPLPDRTYRITTRQFTKSGDADYFATSPYLLASHLKDQYSVIERVTRIVTDVNESVKIQVNNEEFETENVFADPDFFHVFGFKLATGDPLHALSKAYTAVLSKDAAHRLFGNQNPVGKPLSMGKYGEFTVTGVMQKPPFSSRMEYDVYLSMATLPSLTQSDRINIPIGWGDIYNTQTYIITNEDITPNEVNRILIETDTYAMKHAVMHETVDHREFIAQSLNDLVYSPTLYFESRNARTVPYIPLIISVLMLLLAAFNYMNLTIAKIFSRVKEIGIRKISGATKIHLIHQFITEAMLIALISFGLALFLTDFIPLTSNLAREVNQAPDFKLYTVFFVFAILTGFVCGIFPSIALSKVKLTTALKNKITLGEARTPVWQKALITIQFSVSLLFITVSLVMIGQTRYISRADYGVDRSNILNITLPPVDIAYFKNALEQETTIEQISASSGRPVFSQPMHCQVHNQPDSIDAIYFSADENFIPVYGLTLLAGTNFSDRMQGSNETTVLINEEAASRLKYKTPLEAIGQSITIDSLSLKITGVIKNFHVQGLKQPIKPFLIRYIPDKFSTLTVKAKSGEMYGTLRKVQQLSTAVKRDYPLEYSIFENDFHSNDFIKLDDFKMISSLSCITVLISSLGLIGIVMFHTKARASEIGIRKVMGANTGQITILISRKFILLILLACCLALPVCYITCESILQEYTYRIQPGLLLHAVGVVILLLIGLTVICSQTIYAALRNPIEVIRSE</sequence>
<reference evidence="9 10" key="1">
    <citation type="submission" date="2017-02" db="EMBL/GenBank/DDBJ databases">
        <authorList>
            <person name="Peterson S.W."/>
        </authorList>
    </citation>
    <scope>NUCLEOTIDE SEQUENCE [LARGE SCALE GENOMIC DNA]</scope>
    <source>
        <strain evidence="9 10">DSM 25262</strain>
    </source>
</reference>
<evidence type="ECO:0000259" key="7">
    <source>
        <dbReference type="Pfam" id="PF02687"/>
    </source>
</evidence>
<dbReference type="Proteomes" id="UP000190961">
    <property type="component" value="Unassembled WGS sequence"/>
</dbReference>
<dbReference type="GO" id="GO:0022857">
    <property type="term" value="F:transmembrane transporter activity"/>
    <property type="evidence" value="ECO:0007669"/>
    <property type="project" value="TreeGrafter"/>
</dbReference>
<feature type="domain" description="ABC3 transporter permease C-terminal" evidence="7">
    <location>
        <begin position="298"/>
        <end position="408"/>
    </location>
</feature>
<proteinExistence type="predicted"/>
<dbReference type="EMBL" id="FUZU01000001">
    <property type="protein sequence ID" value="SKC64190.1"/>
    <property type="molecule type" value="Genomic_DNA"/>
</dbReference>
<dbReference type="Pfam" id="PF12704">
    <property type="entry name" value="MacB_PCD"/>
    <property type="match status" value="2"/>
</dbReference>
<feature type="transmembrane region" description="Helical" evidence="6">
    <location>
        <begin position="671"/>
        <end position="693"/>
    </location>
</feature>
<dbReference type="InterPro" id="IPR050250">
    <property type="entry name" value="Macrolide_Exporter_MacB"/>
</dbReference>
<dbReference type="Pfam" id="PF02687">
    <property type="entry name" value="FtsX"/>
    <property type="match status" value="2"/>
</dbReference>
<dbReference type="InterPro" id="IPR025857">
    <property type="entry name" value="MacB_PCD"/>
</dbReference>
<evidence type="ECO:0000256" key="6">
    <source>
        <dbReference type="SAM" id="Phobius"/>
    </source>
</evidence>
<accession>A0A1T5KKJ1</accession>
<dbReference type="PANTHER" id="PTHR30572">
    <property type="entry name" value="MEMBRANE COMPONENT OF TRANSPORTER-RELATED"/>
    <property type="match status" value="1"/>
</dbReference>
<feature type="transmembrane region" description="Helical" evidence="6">
    <location>
        <begin position="337"/>
        <end position="361"/>
    </location>
</feature>
<feature type="transmembrane region" description="Helical" evidence="6">
    <location>
        <begin position="20"/>
        <end position="43"/>
    </location>
</feature>
<dbReference type="PANTHER" id="PTHR30572:SF18">
    <property type="entry name" value="ABC-TYPE MACROLIDE FAMILY EXPORT SYSTEM PERMEASE COMPONENT 2"/>
    <property type="match status" value="1"/>
</dbReference>
<dbReference type="InterPro" id="IPR003838">
    <property type="entry name" value="ABC3_permease_C"/>
</dbReference>
<feature type="transmembrane region" description="Helical" evidence="6">
    <location>
        <begin position="428"/>
        <end position="452"/>
    </location>
</feature>
<feature type="transmembrane region" description="Helical" evidence="6">
    <location>
        <begin position="758"/>
        <end position="784"/>
    </location>
</feature>
<dbReference type="OrthoDB" id="5933722at2"/>
<feature type="domain" description="MacB-like periplasmic core" evidence="8">
    <location>
        <begin position="23"/>
        <end position="243"/>
    </location>
</feature>
<evidence type="ECO:0000313" key="9">
    <source>
        <dbReference type="EMBL" id="SKC64190.1"/>
    </source>
</evidence>
<comment type="subcellular location">
    <subcellularLocation>
        <location evidence="1">Cell membrane</location>
        <topology evidence="1">Multi-pass membrane protein</topology>
    </subcellularLocation>
</comment>
<evidence type="ECO:0000256" key="1">
    <source>
        <dbReference type="ARBA" id="ARBA00004651"/>
    </source>
</evidence>
<feature type="transmembrane region" description="Helical" evidence="6">
    <location>
        <begin position="723"/>
        <end position="746"/>
    </location>
</feature>
<protein>
    <submittedName>
        <fullName evidence="9">Putative ABC transport system permease protein</fullName>
    </submittedName>
</protein>
<organism evidence="9 10">
    <name type="scientific">Ohtaekwangia koreensis</name>
    <dbReference type="NCBI Taxonomy" id="688867"/>
    <lineage>
        <taxon>Bacteria</taxon>
        <taxon>Pseudomonadati</taxon>
        <taxon>Bacteroidota</taxon>
        <taxon>Cytophagia</taxon>
        <taxon>Cytophagales</taxon>
        <taxon>Fulvivirgaceae</taxon>
        <taxon>Ohtaekwangia</taxon>
    </lineage>
</organism>